<sequence length="395" mass="44031">MDSSVVEKAKKKETPARLDLVVFGASGYTGKHVVQELARICRSYPGFTWAVAGRNRERLEMVLRDAAKKSGSDLSSVRIIIADVDDEASLMSMCQQAKLVLNCCGPFVKFGQPVVETSIRCGAHYVDVSGEKLFLEILQQKYDQMAREAGVAVVTTCGLSSVPADLGVIYLQNNFGGTLNSVESYLIMHFPQKLLAERTKGVVRYSSWESMINRCLVHKRLNRWCLPFPGTDAAVVDITQRHLLSAEQKRPAQYKAYITFPSICTAFGVVLAGALLFMFSKIPCLRKLLLNYPRICSFGIVTYDHPEDGVMDDMCFQYEMFGEGWVTGDDVEQTPPSKKVVGRVSIQTIRNNNCFSGELKTTQKFLEKCIWQSIFFIAIISQIIGLPLATALRSE</sequence>
<dbReference type="OrthoDB" id="10268090at2759"/>
<evidence type="ECO:0000256" key="1">
    <source>
        <dbReference type="ARBA" id="ARBA00038048"/>
    </source>
</evidence>
<comment type="caution">
    <text evidence="4">The sequence shown here is derived from an EMBL/GenBank/DDBJ whole genome shotgun (WGS) entry which is preliminary data.</text>
</comment>
<keyword evidence="2" id="KW-1133">Transmembrane helix</keyword>
<reference evidence="4" key="1">
    <citation type="submission" date="2022-03" db="EMBL/GenBank/DDBJ databases">
        <authorList>
            <person name="Lindestad O."/>
        </authorList>
    </citation>
    <scope>NUCLEOTIDE SEQUENCE</scope>
</reference>
<accession>A0A8S4RSH7</accession>
<protein>
    <submittedName>
        <fullName evidence="4">Jg15564 protein</fullName>
    </submittedName>
</protein>
<organism evidence="4 5">
    <name type="scientific">Pararge aegeria aegeria</name>
    <dbReference type="NCBI Taxonomy" id="348720"/>
    <lineage>
        <taxon>Eukaryota</taxon>
        <taxon>Metazoa</taxon>
        <taxon>Ecdysozoa</taxon>
        <taxon>Arthropoda</taxon>
        <taxon>Hexapoda</taxon>
        <taxon>Insecta</taxon>
        <taxon>Pterygota</taxon>
        <taxon>Neoptera</taxon>
        <taxon>Endopterygota</taxon>
        <taxon>Lepidoptera</taxon>
        <taxon>Glossata</taxon>
        <taxon>Ditrysia</taxon>
        <taxon>Papilionoidea</taxon>
        <taxon>Nymphalidae</taxon>
        <taxon>Satyrinae</taxon>
        <taxon>Satyrini</taxon>
        <taxon>Parargina</taxon>
        <taxon>Pararge</taxon>
    </lineage>
</organism>
<feature type="transmembrane region" description="Helical" evidence="2">
    <location>
        <begin position="257"/>
        <end position="279"/>
    </location>
</feature>
<gene>
    <name evidence="4" type="primary">jg15564</name>
    <name evidence="4" type="ORF">PAEG_LOCUS17804</name>
</gene>
<dbReference type="AlphaFoldDB" id="A0A8S4RSH7"/>
<feature type="transmembrane region" description="Helical" evidence="2">
    <location>
        <begin position="369"/>
        <end position="392"/>
    </location>
</feature>
<proteinExistence type="inferred from homology"/>
<dbReference type="GO" id="GO:0005811">
    <property type="term" value="C:lipid droplet"/>
    <property type="evidence" value="ECO:0007669"/>
    <property type="project" value="TreeGrafter"/>
</dbReference>
<keyword evidence="5" id="KW-1185">Reference proteome</keyword>
<evidence type="ECO:0000259" key="3">
    <source>
        <dbReference type="Pfam" id="PF03435"/>
    </source>
</evidence>
<evidence type="ECO:0000313" key="5">
    <source>
        <dbReference type="Proteomes" id="UP000838756"/>
    </source>
</evidence>
<name>A0A8S4RSH7_9NEOP</name>
<dbReference type="GO" id="GO:0005739">
    <property type="term" value="C:mitochondrion"/>
    <property type="evidence" value="ECO:0007669"/>
    <property type="project" value="TreeGrafter"/>
</dbReference>
<dbReference type="Gene3D" id="3.40.50.720">
    <property type="entry name" value="NAD(P)-binding Rossmann-like Domain"/>
    <property type="match status" value="1"/>
</dbReference>
<dbReference type="InterPro" id="IPR051276">
    <property type="entry name" value="Saccharopine_DH-like_oxidrdct"/>
</dbReference>
<dbReference type="FunFam" id="3.40.50.720:FF:000178">
    <property type="entry name" value="Saccharopine dehydrogenase-like oxidoreductase"/>
    <property type="match status" value="1"/>
</dbReference>
<dbReference type="InterPro" id="IPR036291">
    <property type="entry name" value="NAD(P)-bd_dom_sf"/>
</dbReference>
<keyword evidence="2" id="KW-0472">Membrane</keyword>
<dbReference type="PANTHER" id="PTHR12286:SF5">
    <property type="entry name" value="SACCHAROPINE DEHYDROGENASE-LIKE OXIDOREDUCTASE"/>
    <property type="match status" value="1"/>
</dbReference>
<evidence type="ECO:0000313" key="4">
    <source>
        <dbReference type="EMBL" id="CAH2241365.1"/>
    </source>
</evidence>
<dbReference type="GO" id="GO:0005886">
    <property type="term" value="C:plasma membrane"/>
    <property type="evidence" value="ECO:0007669"/>
    <property type="project" value="TreeGrafter"/>
</dbReference>
<dbReference type="EMBL" id="CAKXAJ010025576">
    <property type="protein sequence ID" value="CAH2241365.1"/>
    <property type="molecule type" value="Genomic_DNA"/>
</dbReference>
<keyword evidence="2" id="KW-0812">Transmembrane</keyword>
<dbReference type="InterPro" id="IPR005097">
    <property type="entry name" value="Sacchrp_dh_NADP-bd"/>
</dbReference>
<dbReference type="PANTHER" id="PTHR12286">
    <property type="entry name" value="SACCHAROPINE DEHYDROGENASE-LIKE OXIDOREDUCTASE"/>
    <property type="match status" value="1"/>
</dbReference>
<dbReference type="Proteomes" id="UP000838756">
    <property type="component" value="Unassembled WGS sequence"/>
</dbReference>
<evidence type="ECO:0000256" key="2">
    <source>
        <dbReference type="SAM" id="Phobius"/>
    </source>
</evidence>
<dbReference type="GO" id="GO:0009247">
    <property type="term" value="P:glycolipid biosynthetic process"/>
    <property type="evidence" value="ECO:0007669"/>
    <property type="project" value="TreeGrafter"/>
</dbReference>
<dbReference type="SUPFAM" id="SSF51735">
    <property type="entry name" value="NAD(P)-binding Rossmann-fold domains"/>
    <property type="match status" value="1"/>
</dbReference>
<dbReference type="Pfam" id="PF03435">
    <property type="entry name" value="Sacchrp_dh_NADP"/>
    <property type="match status" value="1"/>
</dbReference>
<comment type="similarity">
    <text evidence="1">Belongs to the saccharopine dehydrogenase family.</text>
</comment>
<feature type="domain" description="Saccharopine dehydrogenase NADP binding" evidence="3">
    <location>
        <begin position="21"/>
        <end position="154"/>
    </location>
</feature>